<comment type="caution">
    <text evidence="2">The sequence shown here is derived from an EMBL/GenBank/DDBJ whole genome shotgun (WGS) entry which is preliminary data.</text>
</comment>
<dbReference type="VEuPathDB" id="FungiDB:VP01_1900g1"/>
<reference evidence="2 3" key="1">
    <citation type="submission" date="2015-08" db="EMBL/GenBank/DDBJ databases">
        <title>Next Generation Sequencing and Analysis of the Genome of Puccinia sorghi L Schw, the Causal Agent of Maize Common Rust.</title>
        <authorList>
            <person name="Rochi L."/>
            <person name="Burguener G."/>
            <person name="Darino M."/>
            <person name="Turjanski A."/>
            <person name="Kreff E."/>
            <person name="Dieguez M.J."/>
            <person name="Sacco F."/>
        </authorList>
    </citation>
    <scope>NUCLEOTIDE SEQUENCE [LARGE SCALE GENOMIC DNA]</scope>
    <source>
        <strain evidence="2 3">RO10H11247</strain>
    </source>
</reference>
<keyword evidence="1" id="KW-1133">Transmembrane helix</keyword>
<proteinExistence type="predicted"/>
<keyword evidence="3" id="KW-1185">Reference proteome</keyword>
<evidence type="ECO:0000256" key="1">
    <source>
        <dbReference type="SAM" id="Phobius"/>
    </source>
</evidence>
<name>A0A0L6VDD9_9BASI</name>
<keyword evidence="1" id="KW-0472">Membrane</keyword>
<evidence type="ECO:0000313" key="2">
    <source>
        <dbReference type="EMBL" id="KNZ58582.1"/>
    </source>
</evidence>
<accession>A0A0L6VDD9</accession>
<protein>
    <submittedName>
        <fullName evidence="2">Uncharacterized protein</fullName>
    </submittedName>
</protein>
<keyword evidence="1" id="KW-0812">Transmembrane</keyword>
<sequence>MVLEIIIINRSRLTLLLYQPKRRSKVTLKLPAVVRGQTHTHKIEALGASCNSSYKKIYPIKQSKKFAYHTRFGLYLKKKRKKPRINIGGLCLPQSAARPPYRSGGPMWGAVGGVLDHPSAQSVSRCTHTPAFWGSHSTVKFHKLSPGGSWPTSDQMGSRIEDRLLEILNVKTAGGEPSSVDKIWGVEAHHQMTDHVQVTCANNDKNKNHARFKGVGEKHFLKRNCMLKLIKLVGGFSMDCVSGKDGPGTTSTGCYSGASFRSGIGGSLNGKTLLEYQEIFQDGEKKMKPFSLCCRNKSILLPLCGGQSMTPFQKKTLGKGELELSKSRIKMSNSCVTGKIMGIQKCLIWLLHTHQEICLITNPLIFKLVTLQILFQLHLSKHFEINIKKKHKTDDKNQICTEEMDQNEEKQEVRASSSLDLFKPDLTQGGNGTLTRHSEQLENDSWMSPCGLCGAALLDLITQVRIVEGTHVSVGHHCMSSHRPYWINNKKIPSAPQFSKIINTVSRCCLLLCVTMCSFVFLLGQGLYTMKKVIIISSNS</sequence>
<evidence type="ECO:0000313" key="3">
    <source>
        <dbReference type="Proteomes" id="UP000037035"/>
    </source>
</evidence>
<organism evidence="2 3">
    <name type="scientific">Puccinia sorghi</name>
    <dbReference type="NCBI Taxonomy" id="27349"/>
    <lineage>
        <taxon>Eukaryota</taxon>
        <taxon>Fungi</taxon>
        <taxon>Dikarya</taxon>
        <taxon>Basidiomycota</taxon>
        <taxon>Pucciniomycotina</taxon>
        <taxon>Pucciniomycetes</taxon>
        <taxon>Pucciniales</taxon>
        <taxon>Pucciniaceae</taxon>
        <taxon>Puccinia</taxon>
    </lineage>
</organism>
<dbReference type="Proteomes" id="UP000037035">
    <property type="component" value="Unassembled WGS sequence"/>
</dbReference>
<dbReference type="AlphaFoldDB" id="A0A0L6VDD9"/>
<dbReference type="EMBL" id="LAVV01006727">
    <property type="protein sequence ID" value="KNZ58582.1"/>
    <property type="molecule type" value="Genomic_DNA"/>
</dbReference>
<gene>
    <name evidence="2" type="ORF">VP01_1900g1</name>
</gene>
<feature type="transmembrane region" description="Helical" evidence="1">
    <location>
        <begin position="504"/>
        <end position="524"/>
    </location>
</feature>